<organism evidence="1 2">
    <name type="scientific">Trifolium medium</name>
    <dbReference type="NCBI Taxonomy" id="97028"/>
    <lineage>
        <taxon>Eukaryota</taxon>
        <taxon>Viridiplantae</taxon>
        <taxon>Streptophyta</taxon>
        <taxon>Embryophyta</taxon>
        <taxon>Tracheophyta</taxon>
        <taxon>Spermatophyta</taxon>
        <taxon>Magnoliopsida</taxon>
        <taxon>eudicotyledons</taxon>
        <taxon>Gunneridae</taxon>
        <taxon>Pentapetalae</taxon>
        <taxon>rosids</taxon>
        <taxon>fabids</taxon>
        <taxon>Fabales</taxon>
        <taxon>Fabaceae</taxon>
        <taxon>Papilionoideae</taxon>
        <taxon>50 kb inversion clade</taxon>
        <taxon>NPAAA clade</taxon>
        <taxon>Hologalegina</taxon>
        <taxon>IRL clade</taxon>
        <taxon>Trifolieae</taxon>
        <taxon>Trifolium</taxon>
    </lineage>
</organism>
<feature type="non-terminal residue" evidence="1">
    <location>
        <position position="1"/>
    </location>
</feature>
<dbReference type="Proteomes" id="UP000265520">
    <property type="component" value="Unassembled WGS sequence"/>
</dbReference>
<sequence>NAHAPGTQNREHKTATVVESSSSRHIFAADDHDISPPPTRGFIFIVLSTPHRDISPSQHISLRRPAVTA</sequence>
<comment type="caution">
    <text evidence="1">The sequence shown here is derived from an EMBL/GenBank/DDBJ whole genome shotgun (WGS) entry which is preliminary data.</text>
</comment>
<keyword evidence="2" id="KW-1185">Reference proteome</keyword>
<evidence type="ECO:0000313" key="1">
    <source>
        <dbReference type="EMBL" id="MCI81405.1"/>
    </source>
</evidence>
<dbReference type="AlphaFoldDB" id="A0A392V379"/>
<proteinExistence type="predicted"/>
<protein>
    <submittedName>
        <fullName evidence="1">Uncharacterized protein</fullName>
    </submittedName>
</protein>
<evidence type="ECO:0000313" key="2">
    <source>
        <dbReference type="Proteomes" id="UP000265520"/>
    </source>
</evidence>
<dbReference type="EMBL" id="LXQA011018158">
    <property type="protein sequence ID" value="MCI81405.1"/>
    <property type="molecule type" value="Genomic_DNA"/>
</dbReference>
<reference evidence="1 2" key="1">
    <citation type="journal article" date="2018" name="Front. Plant Sci.">
        <title>Red Clover (Trifolium pratense) and Zigzag Clover (T. medium) - A Picture of Genomic Similarities and Differences.</title>
        <authorList>
            <person name="Dluhosova J."/>
            <person name="Istvanek J."/>
            <person name="Nedelnik J."/>
            <person name="Repkova J."/>
        </authorList>
    </citation>
    <scope>NUCLEOTIDE SEQUENCE [LARGE SCALE GENOMIC DNA]</scope>
    <source>
        <strain evidence="2">cv. 10/8</strain>
        <tissue evidence="1">Leaf</tissue>
    </source>
</reference>
<name>A0A392V379_9FABA</name>
<accession>A0A392V379</accession>